<protein>
    <submittedName>
        <fullName evidence="2">Uncharacterized protein</fullName>
    </submittedName>
</protein>
<accession>A0AAD9P9A4</accession>
<dbReference type="Proteomes" id="UP001209878">
    <property type="component" value="Unassembled WGS sequence"/>
</dbReference>
<comment type="caution">
    <text evidence="2">The sequence shown here is derived from an EMBL/GenBank/DDBJ whole genome shotgun (WGS) entry which is preliminary data.</text>
</comment>
<proteinExistence type="predicted"/>
<name>A0AAD9P9A4_RIDPI</name>
<evidence type="ECO:0000256" key="1">
    <source>
        <dbReference type="SAM" id="MobiDB-lite"/>
    </source>
</evidence>
<evidence type="ECO:0000313" key="3">
    <source>
        <dbReference type="Proteomes" id="UP001209878"/>
    </source>
</evidence>
<feature type="region of interest" description="Disordered" evidence="1">
    <location>
        <begin position="1"/>
        <end position="85"/>
    </location>
</feature>
<sequence length="85" mass="9278">MEADMRSVNLQQENQDTNQTMSDKKGYSGTGTKSDLGNHSNQCNPNHGEYKGHSSSYQGSATKSDLGNHSNQMNPNNPSYTAPKK</sequence>
<dbReference type="EMBL" id="JAODUO010000074">
    <property type="protein sequence ID" value="KAK2190604.1"/>
    <property type="molecule type" value="Genomic_DNA"/>
</dbReference>
<feature type="compositionally biased region" description="Polar residues" evidence="1">
    <location>
        <begin position="53"/>
        <end position="85"/>
    </location>
</feature>
<dbReference type="AlphaFoldDB" id="A0AAD9P9A4"/>
<organism evidence="2 3">
    <name type="scientific">Ridgeia piscesae</name>
    <name type="common">Tubeworm</name>
    <dbReference type="NCBI Taxonomy" id="27915"/>
    <lineage>
        <taxon>Eukaryota</taxon>
        <taxon>Metazoa</taxon>
        <taxon>Spiralia</taxon>
        <taxon>Lophotrochozoa</taxon>
        <taxon>Annelida</taxon>
        <taxon>Polychaeta</taxon>
        <taxon>Sedentaria</taxon>
        <taxon>Canalipalpata</taxon>
        <taxon>Sabellida</taxon>
        <taxon>Siboglinidae</taxon>
        <taxon>Ridgeia</taxon>
    </lineage>
</organism>
<reference evidence="2" key="1">
    <citation type="journal article" date="2023" name="Mol. Biol. Evol.">
        <title>Third-Generation Sequencing Reveals the Adaptive Role of the Epigenome in Three Deep-Sea Polychaetes.</title>
        <authorList>
            <person name="Perez M."/>
            <person name="Aroh O."/>
            <person name="Sun Y."/>
            <person name="Lan Y."/>
            <person name="Juniper S.K."/>
            <person name="Young C.R."/>
            <person name="Angers B."/>
            <person name="Qian P.Y."/>
        </authorList>
    </citation>
    <scope>NUCLEOTIDE SEQUENCE</scope>
    <source>
        <strain evidence="2">R07B-5</strain>
    </source>
</reference>
<feature type="compositionally biased region" description="Polar residues" evidence="1">
    <location>
        <begin position="30"/>
        <end position="45"/>
    </location>
</feature>
<gene>
    <name evidence="2" type="ORF">NP493_74g01028</name>
</gene>
<evidence type="ECO:0000313" key="2">
    <source>
        <dbReference type="EMBL" id="KAK2190604.1"/>
    </source>
</evidence>
<keyword evidence="3" id="KW-1185">Reference proteome</keyword>
<feature type="compositionally biased region" description="Polar residues" evidence="1">
    <location>
        <begin position="8"/>
        <end position="21"/>
    </location>
</feature>